<reference evidence="1" key="1">
    <citation type="submission" date="2023-10" db="EMBL/GenBank/DDBJ databases">
        <title>Genome assembly of Pristionchus species.</title>
        <authorList>
            <person name="Yoshida K."/>
            <person name="Sommer R.J."/>
        </authorList>
    </citation>
    <scope>NUCLEOTIDE SEQUENCE</scope>
    <source>
        <strain evidence="1">RS5133</strain>
    </source>
</reference>
<organism evidence="1 2">
    <name type="scientific">Pristionchus fissidentatus</name>
    <dbReference type="NCBI Taxonomy" id="1538716"/>
    <lineage>
        <taxon>Eukaryota</taxon>
        <taxon>Metazoa</taxon>
        <taxon>Ecdysozoa</taxon>
        <taxon>Nematoda</taxon>
        <taxon>Chromadorea</taxon>
        <taxon>Rhabditida</taxon>
        <taxon>Rhabditina</taxon>
        <taxon>Diplogasteromorpha</taxon>
        <taxon>Diplogasteroidea</taxon>
        <taxon>Neodiplogasteridae</taxon>
        <taxon>Pristionchus</taxon>
    </lineage>
</organism>
<gene>
    <name evidence="1" type="ORF">PFISCL1PPCAC_15463</name>
</gene>
<name>A0AAV5VWK6_9BILA</name>
<accession>A0AAV5VWK6</accession>
<protein>
    <submittedName>
        <fullName evidence="1">Uncharacterized protein</fullName>
    </submittedName>
</protein>
<comment type="caution">
    <text evidence="1">The sequence shown here is derived from an EMBL/GenBank/DDBJ whole genome shotgun (WGS) entry which is preliminary data.</text>
</comment>
<dbReference type="EMBL" id="BTSY01000004">
    <property type="protein sequence ID" value="GMT24166.1"/>
    <property type="molecule type" value="Genomic_DNA"/>
</dbReference>
<keyword evidence="2" id="KW-1185">Reference proteome</keyword>
<evidence type="ECO:0000313" key="2">
    <source>
        <dbReference type="Proteomes" id="UP001432322"/>
    </source>
</evidence>
<evidence type="ECO:0000313" key="1">
    <source>
        <dbReference type="EMBL" id="GMT24166.1"/>
    </source>
</evidence>
<sequence length="95" mass="10790">SAIDTISRSHRLLLHTRVPVCTRNLPNGENELAESQLRKKYLCALLAGIEETMGVSTEYIHQACLDSPPSECLDPFYRSISYLNRSAFHRRQRSG</sequence>
<dbReference type="Proteomes" id="UP001432322">
    <property type="component" value="Unassembled WGS sequence"/>
</dbReference>
<feature type="non-terminal residue" evidence="1">
    <location>
        <position position="1"/>
    </location>
</feature>
<feature type="non-terminal residue" evidence="1">
    <location>
        <position position="95"/>
    </location>
</feature>
<proteinExistence type="predicted"/>
<dbReference type="AlphaFoldDB" id="A0AAV5VWK6"/>